<dbReference type="EMBL" id="AFYV02003073">
    <property type="protein sequence ID" value="KFG56734.1"/>
    <property type="molecule type" value="Genomic_DNA"/>
</dbReference>
<evidence type="ECO:0000256" key="1">
    <source>
        <dbReference type="SAM" id="MobiDB-lite"/>
    </source>
</evidence>
<dbReference type="Proteomes" id="UP000028834">
    <property type="component" value="Unassembled WGS sequence"/>
</dbReference>
<evidence type="ECO:0000313" key="3">
    <source>
        <dbReference type="Proteomes" id="UP000028834"/>
    </source>
</evidence>
<proteinExistence type="predicted"/>
<organism evidence="2 3">
    <name type="scientific">Toxoplasma gondii RUB</name>
    <dbReference type="NCBI Taxonomy" id="935652"/>
    <lineage>
        <taxon>Eukaryota</taxon>
        <taxon>Sar</taxon>
        <taxon>Alveolata</taxon>
        <taxon>Apicomplexa</taxon>
        <taxon>Conoidasida</taxon>
        <taxon>Coccidia</taxon>
        <taxon>Eucoccidiorida</taxon>
        <taxon>Eimeriorina</taxon>
        <taxon>Sarcocystidae</taxon>
        <taxon>Toxoplasma</taxon>
    </lineage>
</organism>
<accession>A0A086LJB6</accession>
<dbReference type="VEuPathDB" id="ToxoDB:TGRUB_433850"/>
<comment type="caution">
    <text evidence="2">The sequence shown here is derived from an EMBL/GenBank/DDBJ whole genome shotgun (WGS) entry which is preliminary data.</text>
</comment>
<evidence type="ECO:0000313" key="2">
    <source>
        <dbReference type="EMBL" id="KFG56734.1"/>
    </source>
</evidence>
<feature type="region of interest" description="Disordered" evidence="1">
    <location>
        <begin position="1"/>
        <end position="29"/>
    </location>
</feature>
<feature type="compositionally biased region" description="Basic residues" evidence="1">
    <location>
        <begin position="1"/>
        <end position="22"/>
    </location>
</feature>
<feature type="compositionally biased region" description="Basic and acidic residues" evidence="1">
    <location>
        <begin position="57"/>
        <end position="81"/>
    </location>
</feature>
<feature type="region of interest" description="Disordered" evidence="1">
    <location>
        <begin position="48"/>
        <end position="81"/>
    </location>
</feature>
<name>A0A086LJB6_TOXGO</name>
<gene>
    <name evidence="2" type="ORF">TGRUB_433850</name>
</gene>
<protein>
    <submittedName>
        <fullName evidence="2">Uncharacterized protein</fullName>
    </submittedName>
</protein>
<dbReference type="AlphaFoldDB" id="A0A086LJB6"/>
<feature type="non-terminal residue" evidence="2">
    <location>
        <position position="1"/>
    </location>
</feature>
<reference evidence="2 3" key="1">
    <citation type="submission" date="2014-05" db="EMBL/GenBank/DDBJ databases">
        <authorList>
            <person name="Sibley D."/>
            <person name="Venepally P."/>
            <person name="Karamycheva S."/>
            <person name="Hadjithomas M."/>
            <person name="Khan A."/>
            <person name="Brunk B."/>
            <person name="Roos D."/>
            <person name="Caler E."/>
            <person name="Lorenzi H."/>
        </authorList>
    </citation>
    <scope>NUCLEOTIDE SEQUENCE [LARGE SCALE GENOMIC DNA]</scope>
    <source>
        <strain evidence="2 3">RUB</strain>
    </source>
</reference>
<sequence length="107" mass="12770">KREKKKRAERKKRREERKKRDCRLKSGVVARGDTQQAAGRLCLSEASLHWKKGKKREKNETTREEKRKNQMKNTVEKKRQQDRLLFQEASCSLPFVGEKWRGDSREG</sequence>